<feature type="compositionally biased region" description="Basic and acidic residues" evidence="6">
    <location>
        <begin position="126"/>
        <end position="167"/>
    </location>
</feature>
<dbReference type="Pfam" id="PF08598">
    <property type="entry name" value="Sds3"/>
    <property type="match status" value="1"/>
</dbReference>
<evidence type="ECO:0000256" key="2">
    <source>
        <dbReference type="ARBA" id="ARBA00022491"/>
    </source>
</evidence>
<dbReference type="HOGENOM" id="CLU_028822_1_0_1"/>
<comment type="subcellular location">
    <subcellularLocation>
        <location evidence="1">Nucleus</location>
    </subcellularLocation>
</comment>
<dbReference type="GO" id="GO:0005654">
    <property type="term" value="C:nucleoplasm"/>
    <property type="evidence" value="ECO:0007669"/>
    <property type="project" value="UniProtKB-ARBA"/>
</dbReference>
<evidence type="ECO:0000256" key="4">
    <source>
        <dbReference type="ARBA" id="ARBA00023163"/>
    </source>
</evidence>
<dbReference type="SMART" id="SM01401">
    <property type="entry name" value="Sds3"/>
    <property type="match status" value="1"/>
</dbReference>
<dbReference type="OrthoDB" id="20886at2759"/>
<evidence type="ECO:0000256" key="6">
    <source>
        <dbReference type="SAM" id="MobiDB-lite"/>
    </source>
</evidence>
<evidence type="ECO:0008006" key="9">
    <source>
        <dbReference type="Google" id="ProtNLM"/>
    </source>
</evidence>
<proteinExistence type="predicted"/>
<feature type="region of interest" description="Disordered" evidence="6">
    <location>
        <begin position="36"/>
        <end position="232"/>
    </location>
</feature>
<feature type="compositionally biased region" description="Basic and acidic residues" evidence="6">
    <location>
        <begin position="44"/>
        <end position="64"/>
    </location>
</feature>
<keyword evidence="2" id="KW-0678">Repressor</keyword>
<dbReference type="eggNOG" id="ENOG502S36P">
    <property type="taxonomic scope" value="Eukaryota"/>
</dbReference>
<dbReference type="GO" id="GO:0010468">
    <property type="term" value="P:regulation of gene expression"/>
    <property type="evidence" value="ECO:0007669"/>
    <property type="project" value="UniProtKB-ARBA"/>
</dbReference>
<dbReference type="Proteomes" id="UP000002866">
    <property type="component" value="Chromosome 5"/>
</dbReference>
<evidence type="ECO:0000256" key="3">
    <source>
        <dbReference type="ARBA" id="ARBA00023015"/>
    </source>
</evidence>
<evidence type="ECO:0000256" key="1">
    <source>
        <dbReference type="ARBA" id="ARBA00004123"/>
    </source>
</evidence>
<evidence type="ECO:0000313" key="7">
    <source>
        <dbReference type="EMBL" id="CCH61276.1"/>
    </source>
</evidence>
<dbReference type="AlphaFoldDB" id="I2H4H4"/>
<evidence type="ECO:0000256" key="5">
    <source>
        <dbReference type="ARBA" id="ARBA00023242"/>
    </source>
</evidence>
<dbReference type="InterPro" id="IPR013907">
    <property type="entry name" value="Sds3"/>
</dbReference>
<dbReference type="KEGG" id="tbl:TBLA_0E02230"/>
<feature type="compositionally biased region" description="Acidic residues" evidence="6">
    <location>
        <begin position="199"/>
        <end position="213"/>
    </location>
</feature>
<feature type="compositionally biased region" description="Polar residues" evidence="6">
    <location>
        <begin position="186"/>
        <end position="195"/>
    </location>
</feature>
<protein>
    <recommendedName>
        <fullName evidence="9">Transcriptional regulatory protein DEP1</fullName>
    </recommendedName>
</protein>
<name>I2H4H4_HENB6</name>
<keyword evidence="5" id="KW-0539">Nucleus</keyword>
<dbReference type="EMBL" id="HE806320">
    <property type="protein sequence ID" value="CCH61276.1"/>
    <property type="molecule type" value="Genomic_DNA"/>
</dbReference>
<organism evidence="7 8">
    <name type="scientific">Henningerozyma blattae (strain ATCC 34711 / CBS 6284 / DSM 70876 / NBRC 10599 / NRRL Y-10934 / UCD 77-7)</name>
    <name type="common">Yeast</name>
    <name type="synonym">Tetrapisispora blattae</name>
    <dbReference type="NCBI Taxonomy" id="1071380"/>
    <lineage>
        <taxon>Eukaryota</taxon>
        <taxon>Fungi</taxon>
        <taxon>Dikarya</taxon>
        <taxon>Ascomycota</taxon>
        <taxon>Saccharomycotina</taxon>
        <taxon>Saccharomycetes</taxon>
        <taxon>Saccharomycetales</taxon>
        <taxon>Saccharomycetaceae</taxon>
        <taxon>Henningerozyma</taxon>
    </lineage>
</organism>
<evidence type="ECO:0000313" key="8">
    <source>
        <dbReference type="Proteomes" id="UP000002866"/>
    </source>
</evidence>
<keyword evidence="3" id="KW-0805">Transcription regulation</keyword>
<dbReference type="PANTHER" id="PTHR21964">
    <property type="entry name" value="BREAST CANCER METASTASIS-SUPPRESSOR 1"/>
    <property type="match status" value="1"/>
</dbReference>
<reference evidence="7 8" key="1">
    <citation type="journal article" date="2011" name="Proc. Natl. Acad. Sci. U.S.A.">
        <title>Evolutionary erosion of yeast sex chromosomes by mating-type switching accidents.</title>
        <authorList>
            <person name="Gordon J.L."/>
            <person name="Armisen D."/>
            <person name="Proux-Wera E."/>
            <person name="Oheigeartaigh S.S."/>
            <person name="Byrne K.P."/>
            <person name="Wolfe K.H."/>
        </authorList>
    </citation>
    <scope>NUCLEOTIDE SEQUENCE [LARGE SCALE GENOMIC DNA]</scope>
    <source>
        <strain evidence="8">ATCC 34711 / CBS 6284 / DSM 70876 / NBRC 10599 / NRRL Y-10934 / UCD 77-7</strain>
    </source>
</reference>
<keyword evidence="4" id="KW-0804">Transcription</keyword>
<dbReference type="RefSeq" id="XP_004180795.1">
    <property type="nucleotide sequence ID" value="XM_004180747.1"/>
</dbReference>
<keyword evidence="8" id="KW-1185">Reference proteome</keyword>
<dbReference type="STRING" id="1071380.I2H4H4"/>
<dbReference type="GeneID" id="14496349"/>
<feature type="compositionally biased region" description="Basic and acidic residues" evidence="6">
    <location>
        <begin position="102"/>
        <end position="115"/>
    </location>
</feature>
<gene>
    <name evidence="7" type="primary">TBLA0E02230</name>
    <name evidence="7" type="ORF">TBLA_0E02230</name>
</gene>
<sequence length="474" mass="53179">MTGNSNGNATFNEDEESILSAVDSNAIKQDIKLLDMENVSSDAETEKLEESKDGVTSKEKKEGGGGDVPRITDLLKESHVKSSTNVVASALEGINEQVNSDPLKESSREPEHLEQKPVLTEQNELAAEKKEDFTEKKEDFIEKKEVEEHPKENSSDKPIDESPKEPSNDEEINSKLSESVIEKNEVPSTNENHTIANEGDADEEEGDEEDNDNDVPLGKKDEPSQNKTQTPVIDEEAIRLNALQEMTQIEHAFASVRQRLYEHKLTKLETELKMCLDGSHPDLQSYYQIIQAVRDDKLRRAYHVQKYSLHCISKETHASRTMVHQDFYRRTTQLRAQLLQDTTQQWYDINKERREIDAPPSAEPVYHVPVKVAHVTLSCVTGYAGPAQPRLPGEPISEDVAAEGVALKFRANPVDKLEVIVDRMRLNNQLSDLQGLDRYYHGFPGAPDLAPLRDSEVADDLAALRNVLHGSRAG</sequence>
<dbReference type="InParanoid" id="I2H4H4"/>
<accession>I2H4H4</accession>